<evidence type="ECO:0000256" key="1">
    <source>
        <dbReference type="SAM" id="MobiDB-lite"/>
    </source>
</evidence>
<feature type="non-terminal residue" evidence="2">
    <location>
        <position position="229"/>
    </location>
</feature>
<feature type="region of interest" description="Disordered" evidence="1">
    <location>
        <begin position="73"/>
        <end position="229"/>
    </location>
</feature>
<feature type="compositionally biased region" description="Basic and acidic residues" evidence="1">
    <location>
        <begin position="119"/>
        <end position="135"/>
    </location>
</feature>
<evidence type="ECO:0000313" key="2">
    <source>
        <dbReference type="EMBL" id="CAK0809278.1"/>
    </source>
</evidence>
<evidence type="ECO:0000313" key="3">
    <source>
        <dbReference type="Proteomes" id="UP001189429"/>
    </source>
</evidence>
<protein>
    <submittedName>
        <fullName evidence="2">Uncharacterized protein</fullName>
    </submittedName>
</protein>
<keyword evidence="3" id="KW-1185">Reference proteome</keyword>
<sequence length="229" mass="24299">MPRVDGPGSSEVPEEHEAWRAVVWDEKNLRAKLRNVQGLPAFQVTSGLAGSQEAAMRIARWCAKLILEGGSKEEATQLRARLTEEARQAPRSEKRPGAPLAERAQQQREKKKEKKIKKEKKEKAAPLISDDHLAPFEDAEDDMVLARQAPVAAPGASSAPAAPEPAAAVAPPGAAEAPRGTPGSSAASGAVSTEEDDELPLAPPPAQRSREDAPPGHRAWTAMKLGNAG</sequence>
<accession>A0ABN9QZP7</accession>
<comment type="caution">
    <text evidence="2">The sequence shown here is derived from an EMBL/GenBank/DDBJ whole genome shotgun (WGS) entry which is preliminary data.</text>
</comment>
<name>A0ABN9QZP7_9DINO</name>
<organism evidence="2 3">
    <name type="scientific">Prorocentrum cordatum</name>
    <dbReference type="NCBI Taxonomy" id="2364126"/>
    <lineage>
        <taxon>Eukaryota</taxon>
        <taxon>Sar</taxon>
        <taxon>Alveolata</taxon>
        <taxon>Dinophyceae</taxon>
        <taxon>Prorocentrales</taxon>
        <taxon>Prorocentraceae</taxon>
        <taxon>Prorocentrum</taxon>
    </lineage>
</organism>
<feature type="compositionally biased region" description="Polar residues" evidence="1">
    <location>
        <begin position="182"/>
        <end position="191"/>
    </location>
</feature>
<dbReference type="EMBL" id="CAUYUJ010004360">
    <property type="protein sequence ID" value="CAK0809278.1"/>
    <property type="molecule type" value="Genomic_DNA"/>
</dbReference>
<gene>
    <name evidence="2" type="ORF">PCOR1329_LOCUS14577</name>
</gene>
<dbReference type="Proteomes" id="UP001189429">
    <property type="component" value="Unassembled WGS sequence"/>
</dbReference>
<reference evidence="2" key="1">
    <citation type="submission" date="2023-10" db="EMBL/GenBank/DDBJ databases">
        <authorList>
            <person name="Chen Y."/>
            <person name="Shah S."/>
            <person name="Dougan E. K."/>
            <person name="Thang M."/>
            <person name="Chan C."/>
        </authorList>
    </citation>
    <scope>NUCLEOTIDE SEQUENCE [LARGE SCALE GENOMIC DNA]</scope>
</reference>
<feature type="compositionally biased region" description="Basic and acidic residues" evidence="1">
    <location>
        <begin position="73"/>
        <end position="96"/>
    </location>
</feature>
<feature type="compositionally biased region" description="Low complexity" evidence="1">
    <location>
        <begin position="149"/>
        <end position="178"/>
    </location>
</feature>
<proteinExistence type="predicted"/>